<dbReference type="Pfam" id="PF00892">
    <property type="entry name" value="EamA"/>
    <property type="match status" value="1"/>
</dbReference>
<dbReference type="InterPro" id="IPR004626">
    <property type="entry name" value="RarD"/>
</dbReference>
<feature type="transmembrane region" description="Helical" evidence="8">
    <location>
        <begin position="210"/>
        <end position="239"/>
    </location>
</feature>
<evidence type="ECO:0000256" key="3">
    <source>
        <dbReference type="ARBA" id="ARBA00022448"/>
    </source>
</evidence>
<dbReference type="EMBL" id="FNCV01000001">
    <property type="protein sequence ID" value="SDG48617.1"/>
    <property type="molecule type" value="Genomic_DNA"/>
</dbReference>
<sequence>MSPPPGGEPIRPIGLLAAVAAYGIWGFSPLLFKLLASVPAPEILAHRVVWAVLLLALPIALTRGWHKVVAIARDRRLRWLFLGSTVAISINWLTFIWAVAHDAVVQTAMGYFIFPLVTVLLATLVLGEKLRRRQWLAIALVALGVGWMVAAVGAVPWIALILAVSFSTYGLLRKLAPVDPIVGLFVETALVAGPALVWLVWLAVNGQGAFLGGLGAGVDIGLPLAGLLTTALPLTLFAFAGQRMPLAVLGLMQYMNPTLQLLLATLAFGEPFTTNHGVAFGLVWCGLAVFVSGYARRRRKPALAGQESAEKAAH</sequence>
<evidence type="ECO:0000313" key="10">
    <source>
        <dbReference type="EMBL" id="SDG48617.1"/>
    </source>
</evidence>
<dbReference type="Proteomes" id="UP000217076">
    <property type="component" value="Unassembled WGS sequence"/>
</dbReference>
<protein>
    <submittedName>
        <fullName evidence="10">Chloramphenicol-sensitive protein RarD</fullName>
    </submittedName>
</protein>
<evidence type="ECO:0000256" key="5">
    <source>
        <dbReference type="ARBA" id="ARBA00022692"/>
    </source>
</evidence>
<dbReference type="SUPFAM" id="SSF103481">
    <property type="entry name" value="Multidrug resistance efflux transporter EmrE"/>
    <property type="match status" value="2"/>
</dbReference>
<keyword evidence="11" id="KW-1185">Reference proteome</keyword>
<comment type="subcellular location">
    <subcellularLocation>
        <location evidence="1">Cell membrane</location>
        <topology evidence="1">Multi-pass membrane protein</topology>
    </subcellularLocation>
</comment>
<keyword evidence="3" id="KW-0813">Transport</keyword>
<evidence type="ECO:0000256" key="4">
    <source>
        <dbReference type="ARBA" id="ARBA00022475"/>
    </source>
</evidence>
<dbReference type="PANTHER" id="PTHR22911">
    <property type="entry name" value="ACYL-MALONYL CONDENSING ENZYME-RELATED"/>
    <property type="match status" value="1"/>
</dbReference>
<keyword evidence="5 8" id="KW-0812">Transmembrane</keyword>
<organism evidence="10 11">
    <name type="scientific">Roseospirillum parvum</name>
    <dbReference type="NCBI Taxonomy" id="83401"/>
    <lineage>
        <taxon>Bacteria</taxon>
        <taxon>Pseudomonadati</taxon>
        <taxon>Pseudomonadota</taxon>
        <taxon>Alphaproteobacteria</taxon>
        <taxon>Rhodospirillales</taxon>
        <taxon>Rhodospirillaceae</taxon>
        <taxon>Roseospirillum</taxon>
    </lineage>
</organism>
<evidence type="ECO:0000313" key="11">
    <source>
        <dbReference type="Proteomes" id="UP000217076"/>
    </source>
</evidence>
<dbReference type="STRING" id="83401.SAMN05421742_101372"/>
<evidence type="ECO:0000256" key="1">
    <source>
        <dbReference type="ARBA" id="ARBA00004651"/>
    </source>
</evidence>
<feature type="transmembrane region" description="Helical" evidence="8">
    <location>
        <begin position="77"/>
        <end position="97"/>
    </location>
</feature>
<dbReference type="PANTHER" id="PTHR22911:SF137">
    <property type="entry name" value="SOLUTE CARRIER FAMILY 35 MEMBER G2-RELATED"/>
    <property type="match status" value="1"/>
</dbReference>
<accession>A0A1G7UMA7</accession>
<feature type="transmembrane region" description="Helical" evidence="8">
    <location>
        <begin position="44"/>
        <end position="65"/>
    </location>
</feature>
<feature type="domain" description="EamA" evidence="9">
    <location>
        <begin position="13"/>
        <end position="148"/>
    </location>
</feature>
<dbReference type="InterPro" id="IPR037185">
    <property type="entry name" value="EmrE-like"/>
</dbReference>
<evidence type="ECO:0000259" key="9">
    <source>
        <dbReference type="Pfam" id="PF00892"/>
    </source>
</evidence>
<proteinExistence type="inferred from homology"/>
<evidence type="ECO:0000256" key="2">
    <source>
        <dbReference type="ARBA" id="ARBA00007362"/>
    </source>
</evidence>
<comment type="similarity">
    <text evidence="2">Belongs to the EamA transporter family.</text>
</comment>
<name>A0A1G7UMA7_9PROT</name>
<evidence type="ECO:0000256" key="7">
    <source>
        <dbReference type="ARBA" id="ARBA00023136"/>
    </source>
</evidence>
<keyword evidence="6 8" id="KW-1133">Transmembrane helix</keyword>
<feature type="transmembrane region" description="Helical" evidence="8">
    <location>
        <begin position="12"/>
        <end position="32"/>
    </location>
</feature>
<dbReference type="NCBIfam" id="TIGR00688">
    <property type="entry name" value="rarD"/>
    <property type="match status" value="1"/>
</dbReference>
<evidence type="ECO:0000256" key="6">
    <source>
        <dbReference type="ARBA" id="ARBA00022989"/>
    </source>
</evidence>
<dbReference type="AlphaFoldDB" id="A0A1G7UMA7"/>
<dbReference type="InterPro" id="IPR000620">
    <property type="entry name" value="EamA_dom"/>
</dbReference>
<dbReference type="RefSeq" id="WP_176787517.1">
    <property type="nucleotide sequence ID" value="NZ_FNCV01000001.1"/>
</dbReference>
<feature type="transmembrane region" description="Helical" evidence="8">
    <location>
        <begin position="274"/>
        <end position="295"/>
    </location>
</feature>
<reference evidence="11" key="1">
    <citation type="submission" date="2016-10" db="EMBL/GenBank/DDBJ databases">
        <authorList>
            <person name="Varghese N."/>
            <person name="Submissions S."/>
        </authorList>
    </citation>
    <scope>NUCLEOTIDE SEQUENCE [LARGE SCALE GENOMIC DNA]</scope>
    <source>
        <strain evidence="11">930I</strain>
    </source>
</reference>
<keyword evidence="4" id="KW-1003">Cell membrane</keyword>
<feature type="transmembrane region" description="Helical" evidence="8">
    <location>
        <begin position="184"/>
        <end position="204"/>
    </location>
</feature>
<dbReference type="GO" id="GO:0005886">
    <property type="term" value="C:plasma membrane"/>
    <property type="evidence" value="ECO:0007669"/>
    <property type="project" value="UniProtKB-SubCell"/>
</dbReference>
<feature type="transmembrane region" description="Helical" evidence="8">
    <location>
        <begin position="109"/>
        <end position="127"/>
    </location>
</feature>
<feature type="transmembrane region" description="Helical" evidence="8">
    <location>
        <begin position="134"/>
        <end position="150"/>
    </location>
</feature>
<keyword evidence="7 8" id="KW-0472">Membrane</keyword>
<evidence type="ECO:0000256" key="8">
    <source>
        <dbReference type="SAM" id="Phobius"/>
    </source>
</evidence>
<gene>
    <name evidence="10" type="ORF">SAMN05421742_101372</name>
</gene>